<proteinExistence type="predicted"/>
<gene>
    <name evidence="1" type="ordered locus">FraEuI1c_3923</name>
</gene>
<dbReference type="InterPro" id="IPR009078">
    <property type="entry name" value="Ferritin-like_SF"/>
</dbReference>
<dbReference type="GO" id="GO:0016491">
    <property type="term" value="F:oxidoreductase activity"/>
    <property type="evidence" value="ECO:0007669"/>
    <property type="project" value="InterPro"/>
</dbReference>
<evidence type="ECO:0008006" key="3">
    <source>
        <dbReference type="Google" id="ProtNLM"/>
    </source>
</evidence>
<dbReference type="InterPro" id="IPR012348">
    <property type="entry name" value="RNR-like"/>
</dbReference>
<organism evidence="1 2">
    <name type="scientific">Pseudofrankia inefficax (strain DSM 45817 / CECT 9037 / DDB 130130 / EuI1c)</name>
    <name type="common">Frankia inefficax</name>
    <dbReference type="NCBI Taxonomy" id="298654"/>
    <lineage>
        <taxon>Bacteria</taxon>
        <taxon>Bacillati</taxon>
        <taxon>Actinomycetota</taxon>
        <taxon>Actinomycetes</taxon>
        <taxon>Frankiales</taxon>
        <taxon>Frankiaceae</taxon>
        <taxon>Pseudofrankia</taxon>
    </lineage>
</organism>
<evidence type="ECO:0000313" key="2">
    <source>
        <dbReference type="Proteomes" id="UP000002484"/>
    </source>
</evidence>
<dbReference type="STRING" id="298654.FraEuI1c_3923"/>
<dbReference type="InParanoid" id="E3J5I5"/>
<sequence length="267" mass="29426">MAFDVDSFARTAAPVRTDDLGDLAERFARRPLSDEGLRCLRYMHDVESHTVCYLRDLLLTPSHRDPRITTFLTVWNYEEHSHGVALGSVLAAHGEPHGDERNAAVRARQGRFEGLKAMLTAAAAAAVGEDFVAVHMSVGAVNEWTTRSGYARLIEREQHPALTALLTRIMAQESRHIAFYASEARTRLAASARARRVTRWALRRKWAPVGSGVMPAEETAFVLGHLLDGESGRREASRIDALIDRLPGQAGLGLMTGTADRYATAVR</sequence>
<protein>
    <recommendedName>
        <fullName evidence="3">Ferritin-like domain-containing protein</fullName>
    </recommendedName>
</protein>
<dbReference type="SUPFAM" id="SSF47240">
    <property type="entry name" value="Ferritin-like"/>
    <property type="match status" value="1"/>
</dbReference>
<keyword evidence="2" id="KW-1185">Reference proteome</keyword>
<accession>E3J5I5</accession>
<reference evidence="1 2" key="1">
    <citation type="submission" date="2010-10" db="EMBL/GenBank/DDBJ databases">
        <title>Complete sequence of Frankia sp. EuI1c.</title>
        <authorList>
            <consortium name="US DOE Joint Genome Institute"/>
            <person name="Lucas S."/>
            <person name="Copeland A."/>
            <person name="Lapidus A."/>
            <person name="Cheng J.-F."/>
            <person name="Bruce D."/>
            <person name="Goodwin L."/>
            <person name="Pitluck S."/>
            <person name="Chertkov O."/>
            <person name="Detter J.C."/>
            <person name="Han C."/>
            <person name="Tapia R."/>
            <person name="Land M."/>
            <person name="Hauser L."/>
            <person name="Jeffries C."/>
            <person name="Kyrpides N."/>
            <person name="Ivanova N."/>
            <person name="Mikhailova N."/>
            <person name="Beauchemin N."/>
            <person name="Sen A."/>
            <person name="Sur S.A."/>
            <person name="Gtari M."/>
            <person name="Wall L."/>
            <person name="Tisa L."/>
            <person name="Woyke T."/>
        </authorList>
    </citation>
    <scope>NUCLEOTIDE SEQUENCE [LARGE SCALE GENOMIC DNA]</scope>
    <source>
        <strain evidence="2">DSM 45817 / CECT 9037 / EuI1c</strain>
    </source>
</reference>
<dbReference type="Gene3D" id="1.10.620.20">
    <property type="entry name" value="Ribonucleotide Reductase, subunit A"/>
    <property type="match status" value="1"/>
</dbReference>
<dbReference type="RefSeq" id="WP_013425047.1">
    <property type="nucleotide sequence ID" value="NC_014666.1"/>
</dbReference>
<dbReference type="HOGENOM" id="CLU_1026335_0_0_11"/>
<evidence type="ECO:0000313" key="1">
    <source>
        <dbReference type="EMBL" id="ADP81929.1"/>
    </source>
</evidence>
<name>E3J5I5_PSEI1</name>
<dbReference type="eggNOG" id="ENOG502ZB5C">
    <property type="taxonomic scope" value="Bacteria"/>
</dbReference>
<dbReference type="OrthoDB" id="3606832at2"/>
<dbReference type="Proteomes" id="UP000002484">
    <property type="component" value="Chromosome"/>
</dbReference>
<dbReference type="EMBL" id="CP002299">
    <property type="protein sequence ID" value="ADP81929.1"/>
    <property type="molecule type" value="Genomic_DNA"/>
</dbReference>
<dbReference type="AlphaFoldDB" id="E3J5I5"/>
<dbReference type="KEGG" id="fri:FraEuI1c_3923"/>